<name>A0A117NIJ1_PICGL</name>
<gene>
    <name evidence="2" type="ORF">ABT39_MTgene3259</name>
</gene>
<evidence type="ECO:0000256" key="1">
    <source>
        <dbReference type="SAM" id="Phobius"/>
    </source>
</evidence>
<feature type="transmembrane region" description="Helical" evidence="1">
    <location>
        <begin position="61"/>
        <end position="86"/>
    </location>
</feature>
<sequence length="123" mass="14099">MAQDLNLQLKDRLQLGLVQMQHVLLSLSKLNKLQLLLALMLRNPLGKLLLKLLVRMPVYKLLLPLSLLGQMLPSLLLSLSLLWALLRDLILTMQLVMPFPLAKQQTYPFKFSGMYLVFILSCE</sequence>
<dbReference type="EMBL" id="LKAM01000002">
    <property type="protein sequence ID" value="KUM50031.1"/>
    <property type="molecule type" value="Genomic_DNA"/>
</dbReference>
<protein>
    <submittedName>
        <fullName evidence="2">Uncharacterized protein</fullName>
    </submittedName>
</protein>
<keyword evidence="1" id="KW-1133">Transmembrane helix</keyword>
<keyword evidence="2" id="KW-0496">Mitochondrion</keyword>
<proteinExistence type="predicted"/>
<comment type="caution">
    <text evidence="2">The sequence shown here is derived from an EMBL/GenBank/DDBJ whole genome shotgun (WGS) entry which is preliminary data.</text>
</comment>
<geneLocation type="mitochondrion" evidence="2"/>
<dbReference type="AlphaFoldDB" id="A0A117NIJ1"/>
<keyword evidence="1" id="KW-0472">Membrane</keyword>
<evidence type="ECO:0000313" key="2">
    <source>
        <dbReference type="EMBL" id="KUM50031.1"/>
    </source>
</evidence>
<accession>A0A117NIJ1</accession>
<keyword evidence="1" id="KW-0812">Transmembrane</keyword>
<reference evidence="2" key="1">
    <citation type="journal article" date="2015" name="Genome Biol. Evol.">
        <title>Organellar Genomes of White Spruce (Picea glauca): Assembly and Annotation.</title>
        <authorList>
            <person name="Jackman S.D."/>
            <person name="Warren R.L."/>
            <person name="Gibb E.A."/>
            <person name="Vandervalk B.P."/>
            <person name="Mohamadi H."/>
            <person name="Chu J."/>
            <person name="Raymond A."/>
            <person name="Pleasance S."/>
            <person name="Coope R."/>
            <person name="Wildung M.R."/>
            <person name="Ritland C.E."/>
            <person name="Bousquet J."/>
            <person name="Jones S.J."/>
            <person name="Bohlmann J."/>
            <person name="Birol I."/>
        </authorList>
    </citation>
    <scope>NUCLEOTIDE SEQUENCE [LARGE SCALE GENOMIC DNA]</scope>
    <source>
        <tissue evidence="2">Flushing bud</tissue>
    </source>
</reference>
<organism evidence="2">
    <name type="scientific">Picea glauca</name>
    <name type="common">White spruce</name>
    <name type="synonym">Pinus glauca</name>
    <dbReference type="NCBI Taxonomy" id="3330"/>
    <lineage>
        <taxon>Eukaryota</taxon>
        <taxon>Viridiplantae</taxon>
        <taxon>Streptophyta</taxon>
        <taxon>Embryophyta</taxon>
        <taxon>Tracheophyta</taxon>
        <taxon>Spermatophyta</taxon>
        <taxon>Pinopsida</taxon>
        <taxon>Pinidae</taxon>
        <taxon>Conifers I</taxon>
        <taxon>Pinales</taxon>
        <taxon>Pinaceae</taxon>
        <taxon>Picea</taxon>
    </lineage>
</organism>